<proteinExistence type="predicted"/>
<dbReference type="Gene3D" id="1.10.10.60">
    <property type="entry name" value="Homeodomain-like"/>
    <property type="match status" value="2"/>
</dbReference>
<dbReference type="GeneID" id="83457645"/>
<evidence type="ECO:0000313" key="6">
    <source>
        <dbReference type="Proteomes" id="UP000831692"/>
    </source>
</evidence>
<dbReference type="Proteomes" id="UP000831692">
    <property type="component" value="Chromosome"/>
</dbReference>
<dbReference type="PANTHER" id="PTHR47504:SF5">
    <property type="entry name" value="RIGHT ORIGIN-BINDING PROTEIN"/>
    <property type="match status" value="1"/>
</dbReference>
<dbReference type="SMART" id="SM00871">
    <property type="entry name" value="AraC_E_bind"/>
    <property type="match status" value="1"/>
</dbReference>
<evidence type="ECO:0000259" key="4">
    <source>
        <dbReference type="PROSITE" id="PS01124"/>
    </source>
</evidence>
<reference evidence="5 6" key="1">
    <citation type="submission" date="2022-03" db="EMBL/GenBank/DDBJ databases">
        <title>Complete genome sequence of Enterococcus innesii DB-1.</title>
        <authorList>
            <person name="Fukuda D."/>
            <person name="Nolasco-Hipolito C."/>
        </authorList>
    </citation>
    <scope>NUCLEOTIDE SEQUENCE [LARGE SCALE GENOMIC DNA]</scope>
    <source>
        <strain evidence="5 6">DB-1</strain>
    </source>
</reference>
<dbReference type="EMBL" id="AP025635">
    <property type="protein sequence ID" value="BDG68077.1"/>
    <property type="molecule type" value="Genomic_DNA"/>
</dbReference>
<dbReference type="Gene3D" id="3.20.80.10">
    <property type="entry name" value="Regulatory factor, effector binding domain"/>
    <property type="match status" value="1"/>
</dbReference>
<dbReference type="SUPFAM" id="SSF55136">
    <property type="entry name" value="Probable bacterial effector-binding domain"/>
    <property type="match status" value="1"/>
</dbReference>
<dbReference type="Pfam" id="PF14526">
    <property type="entry name" value="Cass2"/>
    <property type="match status" value="1"/>
</dbReference>
<keyword evidence="3" id="KW-0804">Transcription</keyword>
<dbReference type="SMART" id="SM00342">
    <property type="entry name" value="HTH_ARAC"/>
    <property type="match status" value="1"/>
</dbReference>
<dbReference type="InterPro" id="IPR009057">
    <property type="entry name" value="Homeodomain-like_sf"/>
</dbReference>
<keyword evidence="1" id="KW-0805">Transcription regulation</keyword>
<dbReference type="InterPro" id="IPR020449">
    <property type="entry name" value="Tscrpt_reg_AraC-type_HTH"/>
</dbReference>
<dbReference type="Pfam" id="PF12833">
    <property type="entry name" value="HTH_18"/>
    <property type="match status" value="1"/>
</dbReference>
<name>A0ABN6NPB9_9ENTE</name>
<dbReference type="InterPro" id="IPR029441">
    <property type="entry name" value="Cass2"/>
</dbReference>
<dbReference type="InterPro" id="IPR018060">
    <property type="entry name" value="HTH_AraC"/>
</dbReference>
<dbReference type="InterPro" id="IPR050959">
    <property type="entry name" value="MarA-like"/>
</dbReference>
<evidence type="ECO:0000256" key="3">
    <source>
        <dbReference type="ARBA" id="ARBA00023163"/>
    </source>
</evidence>
<sequence>MHAWEAIDQSVNYIESHISEELDTKQLAEQVYLSTFYFQRLFKRLVHKSVKEYIKLRRLAIAIDLLNNTDWKIIEIANHLGVSDHSNFTRMFKETYHLTPEEYREKRPRMNMIRRPNLALNYLLVDEKVPLIINGIVLEIEKRQLTEERYVGIEGMVSVDQQLPIGQQTGIDQPGELWQRFYQEKPLLKGIVDEVMEAGISFAASHSQTHFGYFVGGKELERAIVLPTGWVIKHVPSGYYLVCKIEAETKEMLVTNALNEAYRYLFDVWLPKHEIKVEAFSVERYQEIASIPTMELCLKIKNSRCGQ</sequence>
<dbReference type="RefSeq" id="WP_244353397.1">
    <property type="nucleotide sequence ID" value="NZ_AP025635.1"/>
</dbReference>
<dbReference type="PRINTS" id="PR00032">
    <property type="entry name" value="HTHARAC"/>
</dbReference>
<dbReference type="InterPro" id="IPR011256">
    <property type="entry name" value="Reg_factor_effector_dom_sf"/>
</dbReference>
<keyword evidence="2" id="KW-0238">DNA-binding</keyword>
<keyword evidence="6" id="KW-1185">Reference proteome</keyword>
<dbReference type="PANTHER" id="PTHR47504">
    <property type="entry name" value="RIGHT ORIGIN-BINDING PROTEIN"/>
    <property type="match status" value="1"/>
</dbReference>
<gene>
    <name evidence="5" type="ORF">ENLAB_16410</name>
</gene>
<accession>A0ABN6NPB9</accession>
<evidence type="ECO:0000256" key="2">
    <source>
        <dbReference type="ARBA" id="ARBA00023125"/>
    </source>
</evidence>
<protein>
    <submittedName>
        <fullName evidence="5">AraC family transcriptional regulator</fullName>
    </submittedName>
</protein>
<dbReference type="SUPFAM" id="SSF46689">
    <property type="entry name" value="Homeodomain-like"/>
    <property type="match status" value="2"/>
</dbReference>
<evidence type="ECO:0000313" key="5">
    <source>
        <dbReference type="EMBL" id="BDG68077.1"/>
    </source>
</evidence>
<feature type="domain" description="HTH araC/xylS-type" evidence="4">
    <location>
        <begin position="8"/>
        <end position="106"/>
    </location>
</feature>
<organism evidence="5 6">
    <name type="scientific">Enterococcus innesii</name>
    <dbReference type="NCBI Taxonomy" id="2839759"/>
    <lineage>
        <taxon>Bacteria</taxon>
        <taxon>Bacillati</taxon>
        <taxon>Bacillota</taxon>
        <taxon>Bacilli</taxon>
        <taxon>Lactobacillales</taxon>
        <taxon>Enterococcaceae</taxon>
        <taxon>Enterococcus</taxon>
    </lineage>
</organism>
<evidence type="ECO:0000256" key="1">
    <source>
        <dbReference type="ARBA" id="ARBA00023015"/>
    </source>
</evidence>
<dbReference type="InterPro" id="IPR010499">
    <property type="entry name" value="AraC_E-bd"/>
</dbReference>
<dbReference type="PROSITE" id="PS01124">
    <property type="entry name" value="HTH_ARAC_FAMILY_2"/>
    <property type="match status" value="1"/>
</dbReference>